<dbReference type="InterPro" id="IPR041496">
    <property type="entry name" value="YitH/HolE_GNAT"/>
</dbReference>
<dbReference type="AlphaFoldDB" id="A0A074VU92"/>
<reference evidence="2 3" key="1">
    <citation type="journal article" date="2014" name="BMC Genomics">
        <title>Genome sequencing of four Aureobasidium pullulans varieties: biotechnological potential, stress tolerance, and description of new species.</title>
        <authorList>
            <person name="Gostin Ar C."/>
            <person name="Ohm R.A."/>
            <person name="Kogej T."/>
            <person name="Sonjak S."/>
            <person name="Turk M."/>
            <person name="Zajc J."/>
            <person name="Zalar P."/>
            <person name="Grube M."/>
            <person name="Sun H."/>
            <person name="Han J."/>
            <person name="Sharma A."/>
            <person name="Chiniquy J."/>
            <person name="Ngan C.Y."/>
            <person name="Lipzen A."/>
            <person name="Barry K."/>
            <person name="Grigoriev I.V."/>
            <person name="Gunde-Cimerman N."/>
        </authorList>
    </citation>
    <scope>NUCLEOTIDE SEQUENCE [LARGE SCALE GENOMIC DNA]</scope>
    <source>
        <strain evidence="2 3">CBS 110374</strain>
    </source>
</reference>
<dbReference type="STRING" id="1043003.A0A074VU92"/>
<dbReference type="Pfam" id="PF13673">
    <property type="entry name" value="Acetyltransf_10"/>
    <property type="match status" value="1"/>
</dbReference>
<dbReference type="InterPro" id="IPR052729">
    <property type="entry name" value="Acyl/Acetyltrans_Enzymes"/>
</dbReference>
<feature type="domain" description="N-acetyltransferase" evidence="1">
    <location>
        <begin position="9"/>
        <end position="146"/>
    </location>
</feature>
<gene>
    <name evidence="2" type="ORF">M437DRAFT_45069</name>
</gene>
<evidence type="ECO:0000313" key="2">
    <source>
        <dbReference type="EMBL" id="KEQ64355.1"/>
    </source>
</evidence>
<dbReference type="PROSITE" id="PS51186">
    <property type="entry name" value="GNAT"/>
    <property type="match status" value="1"/>
</dbReference>
<sequence>MSASINKGVVVRPAKNLKEARDLWWPLMITLGWNRSYHDLGSYISASHSRGLLVAVPDESDEPVGHCQATIYDNETGWVTLFVVQPTSQGKGYGRALFDAVLQEFKDNDTTTIGLDAVVEQKFTYERRGFVESPLGKIRCMSWNIPTNIHHTTSHDLNTTLQLVNIKDVPHQLLAKSDLDHTGFERKQLWNEEFFNRSDLFGFALIDGKGARRVEDIRAWTVVRQVPQGYRLGPVYAADQESAHRIVAAAMDHAIRRIENASTTLDMPQPREENSATYTITAEIWDGNPQAVKLFEMLGWSSVGVDYHRMWVNGRATPQQSKGGLAHTGMYAIFDAAIG</sequence>
<dbReference type="PANTHER" id="PTHR47237">
    <property type="entry name" value="SLL0310 PROTEIN"/>
    <property type="match status" value="1"/>
</dbReference>
<dbReference type="RefSeq" id="XP_040881378.1">
    <property type="nucleotide sequence ID" value="XM_041021016.1"/>
</dbReference>
<dbReference type="EMBL" id="KL584829">
    <property type="protein sequence ID" value="KEQ64355.1"/>
    <property type="molecule type" value="Genomic_DNA"/>
</dbReference>
<dbReference type="PANTHER" id="PTHR47237:SF1">
    <property type="entry name" value="SLL0310 PROTEIN"/>
    <property type="match status" value="1"/>
</dbReference>
<dbReference type="SUPFAM" id="SSF55729">
    <property type="entry name" value="Acyl-CoA N-acyltransferases (Nat)"/>
    <property type="match status" value="1"/>
</dbReference>
<protein>
    <recommendedName>
        <fullName evidence="1">N-acetyltransferase domain-containing protein</fullName>
    </recommendedName>
</protein>
<dbReference type="Gene3D" id="3.40.630.90">
    <property type="match status" value="1"/>
</dbReference>
<dbReference type="CDD" id="cd04301">
    <property type="entry name" value="NAT_SF"/>
    <property type="match status" value="1"/>
</dbReference>
<dbReference type="GO" id="GO:0016747">
    <property type="term" value="F:acyltransferase activity, transferring groups other than amino-acyl groups"/>
    <property type="evidence" value="ECO:0007669"/>
    <property type="project" value="InterPro"/>
</dbReference>
<dbReference type="Gene3D" id="3.40.630.30">
    <property type="match status" value="1"/>
</dbReference>
<evidence type="ECO:0000313" key="3">
    <source>
        <dbReference type="Proteomes" id="UP000030672"/>
    </source>
</evidence>
<dbReference type="Proteomes" id="UP000030672">
    <property type="component" value="Unassembled WGS sequence"/>
</dbReference>
<proteinExistence type="predicted"/>
<name>A0A074VU92_AURM1</name>
<keyword evidence="3" id="KW-1185">Reference proteome</keyword>
<evidence type="ECO:0000259" key="1">
    <source>
        <dbReference type="PROSITE" id="PS51186"/>
    </source>
</evidence>
<dbReference type="InterPro" id="IPR016181">
    <property type="entry name" value="Acyl_CoA_acyltransferase"/>
</dbReference>
<dbReference type="HOGENOM" id="CLU_945108_0_0_1"/>
<accession>A0A074VU92</accession>
<dbReference type="Pfam" id="PF18014">
    <property type="entry name" value="Acetyltransf_18"/>
    <property type="match status" value="1"/>
</dbReference>
<dbReference type="GeneID" id="63914389"/>
<organism evidence="2 3">
    <name type="scientific">Aureobasidium melanogenum (strain CBS 110374)</name>
    <name type="common">Aureobasidium pullulans var. melanogenum</name>
    <dbReference type="NCBI Taxonomy" id="1043003"/>
    <lineage>
        <taxon>Eukaryota</taxon>
        <taxon>Fungi</taxon>
        <taxon>Dikarya</taxon>
        <taxon>Ascomycota</taxon>
        <taxon>Pezizomycotina</taxon>
        <taxon>Dothideomycetes</taxon>
        <taxon>Dothideomycetidae</taxon>
        <taxon>Dothideales</taxon>
        <taxon>Saccotheciaceae</taxon>
        <taxon>Aureobasidium</taxon>
    </lineage>
</organism>
<dbReference type="InterPro" id="IPR000182">
    <property type="entry name" value="GNAT_dom"/>
</dbReference>